<protein>
    <submittedName>
        <fullName evidence="3">Uncharacterized protein</fullName>
    </submittedName>
</protein>
<keyword evidence="2" id="KW-0812">Transmembrane</keyword>
<keyword evidence="2" id="KW-0472">Membrane</keyword>
<keyword evidence="1" id="KW-0175">Coiled coil</keyword>
<evidence type="ECO:0000256" key="2">
    <source>
        <dbReference type="SAM" id="Phobius"/>
    </source>
</evidence>
<keyword evidence="2" id="KW-1133">Transmembrane helix</keyword>
<feature type="transmembrane region" description="Helical" evidence="2">
    <location>
        <begin position="142"/>
        <end position="164"/>
    </location>
</feature>
<evidence type="ECO:0000313" key="3">
    <source>
        <dbReference type="EMBL" id="MBD2613552.1"/>
    </source>
</evidence>
<comment type="caution">
    <text evidence="3">The sequence shown here is derived from an EMBL/GenBank/DDBJ whole genome shotgun (WGS) entry which is preliminary data.</text>
</comment>
<name>A0ABR8HDT8_NOSPU</name>
<keyword evidence="4" id="KW-1185">Reference proteome</keyword>
<proteinExistence type="predicted"/>
<reference evidence="3 4" key="1">
    <citation type="journal article" date="2020" name="ISME J.">
        <title>Comparative genomics reveals insights into cyanobacterial evolution and habitat adaptation.</title>
        <authorList>
            <person name="Chen M.Y."/>
            <person name="Teng W.K."/>
            <person name="Zhao L."/>
            <person name="Hu C.X."/>
            <person name="Zhou Y.K."/>
            <person name="Han B.P."/>
            <person name="Song L.R."/>
            <person name="Shu W.S."/>
        </authorList>
    </citation>
    <scope>NUCLEOTIDE SEQUENCE [LARGE SCALE GENOMIC DNA]</scope>
    <source>
        <strain evidence="3 4">FACHB-252</strain>
    </source>
</reference>
<dbReference type="EMBL" id="JACJTC010000014">
    <property type="protein sequence ID" value="MBD2613552.1"/>
    <property type="molecule type" value="Genomic_DNA"/>
</dbReference>
<organism evidence="3 4">
    <name type="scientific">Nostoc punctiforme FACHB-252</name>
    <dbReference type="NCBI Taxonomy" id="1357509"/>
    <lineage>
        <taxon>Bacteria</taxon>
        <taxon>Bacillati</taxon>
        <taxon>Cyanobacteriota</taxon>
        <taxon>Cyanophyceae</taxon>
        <taxon>Nostocales</taxon>
        <taxon>Nostocaceae</taxon>
        <taxon>Nostoc</taxon>
    </lineage>
</organism>
<sequence>MDKETLELAAQDVRRVLERQKEERQVLITQMNILFVTNTALLSFLTISRLITKYSFFSVVETLLLLFNFLLLIWALLPRRFFVSPNLEKKQETQEKKEKLKFPDDYLMLSSEEYHLQMLVDLIETYNKNQKQVDDISLGLKYATGVTAGIAVVALLHQVTVYFIPELQKL</sequence>
<gene>
    <name evidence="3" type="ORF">H6G94_20110</name>
</gene>
<feature type="transmembrane region" description="Helical" evidence="2">
    <location>
        <begin position="27"/>
        <end position="47"/>
    </location>
</feature>
<accession>A0ABR8HDT8</accession>
<feature type="transmembrane region" description="Helical" evidence="2">
    <location>
        <begin position="54"/>
        <end position="77"/>
    </location>
</feature>
<evidence type="ECO:0000256" key="1">
    <source>
        <dbReference type="SAM" id="Coils"/>
    </source>
</evidence>
<dbReference type="Proteomes" id="UP000606396">
    <property type="component" value="Unassembled WGS sequence"/>
</dbReference>
<evidence type="ECO:0000313" key="4">
    <source>
        <dbReference type="Proteomes" id="UP000606396"/>
    </source>
</evidence>
<feature type="coiled-coil region" evidence="1">
    <location>
        <begin position="3"/>
        <end position="30"/>
    </location>
</feature>